<proteinExistence type="predicted"/>
<accession>A0ABW0MC00</accession>
<evidence type="ECO:0000256" key="1">
    <source>
        <dbReference type="SAM" id="Coils"/>
    </source>
</evidence>
<keyword evidence="3" id="KW-1185">Reference proteome</keyword>
<protein>
    <submittedName>
        <fullName evidence="2">Uncharacterized protein</fullName>
    </submittedName>
</protein>
<dbReference type="EMBL" id="JBHSMT010000028">
    <property type="protein sequence ID" value="MFC5475565.1"/>
    <property type="molecule type" value="Genomic_DNA"/>
</dbReference>
<evidence type="ECO:0000313" key="2">
    <source>
        <dbReference type="EMBL" id="MFC5475565.1"/>
    </source>
</evidence>
<gene>
    <name evidence="2" type="ORF">ACFPM8_16510</name>
</gene>
<evidence type="ECO:0000313" key="3">
    <source>
        <dbReference type="Proteomes" id="UP001596045"/>
    </source>
</evidence>
<reference evidence="3" key="1">
    <citation type="journal article" date="2019" name="Int. J. Syst. Evol. Microbiol.">
        <title>The Global Catalogue of Microorganisms (GCM) 10K type strain sequencing project: providing services to taxonomists for standard genome sequencing and annotation.</title>
        <authorList>
            <consortium name="The Broad Institute Genomics Platform"/>
            <consortium name="The Broad Institute Genome Sequencing Center for Infectious Disease"/>
            <person name="Wu L."/>
            <person name="Ma J."/>
        </authorList>
    </citation>
    <scope>NUCLEOTIDE SEQUENCE [LARGE SCALE GENOMIC DNA]</scope>
    <source>
        <strain evidence="3">JCM 17066</strain>
    </source>
</reference>
<name>A0ABW0MC00_9BURK</name>
<comment type="caution">
    <text evidence="2">The sequence shown here is derived from an EMBL/GenBank/DDBJ whole genome shotgun (WGS) entry which is preliminary data.</text>
</comment>
<sequence length="72" mass="8233">MDQASIAARIKELKDNYQAGQGQLRSLEAQQRELQNTMLRISGAIQVLEELQQELQQEQPVSSQERAMHIAR</sequence>
<keyword evidence="1" id="KW-0175">Coiled coil</keyword>
<dbReference type="RefSeq" id="WP_378998977.1">
    <property type="nucleotide sequence ID" value="NZ_JBHSMT010000028.1"/>
</dbReference>
<feature type="coiled-coil region" evidence="1">
    <location>
        <begin position="10"/>
        <end position="54"/>
    </location>
</feature>
<organism evidence="2 3">
    <name type="scientific">Paraherbaspirillum soli</name>
    <dbReference type="NCBI Taxonomy" id="631222"/>
    <lineage>
        <taxon>Bacteria</taxon>
        <taxon>Pseudomonadati</taxon>
        <taxon>Pseudomonadota</taxon>
        <taxon>Betaproteobacteria</taxon>
        <taxon>Burkholderiales</taxon>
        <taxon>Oxalobacteraceae</taxon>
        <taxon>Paraherbaspirillum</taxon>
    </lineage>
</organism>
<dbReference type="Proteomes" id="UP001596045">
    <property type="component" value="Unassembled WGS sequence"/>
</dbReference>